<name>A0A9N7U1A7_PLEPL</name>
<feature type="compositionally biased region" description="Low complexity" evidence="1">
    <location>
        <begin position="19"/>
        <end position="32"/>
    </location>
</feature>
<evidence type="ECO:0000313" key="2">
    <source>
        <dbReference type="EMBL" id="CAB1421949.1"/>
    </source>
</evidence>
<keyword evidence="3" id="KW-1185">Reference proteome</keyword>
<feature type="region of interest" description="Disordered" evidence="1">
    <location>
        <begin position="1"/>
        <end position="49"/>
    </location>
</feature>
<comment type="caution">
    <text evidence="2">The sequence shown here is derived from an EMBL/GenBank/DDBJ whole genome shotgun (WGS) entry which is preliminary data.</text>
</comment>
<dbReference type="AlphaFoldDB" id="A0A9N7U1A7"/>
<feature type="non-terminal residue" evidence="2">
    <location>
        <position position="120"/>
    </location>
</feature>
<accession>A0A9N7U1A7</accession>
<protein>
    <submittedName>
        <fullName evidence="2">Uncharacterized protein</fullName>
    </submittedName>
</protein>
<organism evidence="2 3">
    <name type="scientific">Pleuronectes platessa</name>
    <name type="common">European plaice</name>
    <dbReference type="NCBI Taxonomy" id="8262"/>
    <lineage>
        <taxon>Eukaryota</taxon>
        <taxon>Metazoa</taxon>
        <taxon>Chordata</taxon>
        <taxon>Craniata</taxon>
        <taxon>Vertebrata</taxon>
        <taxon>Euteleostomi</taxon>
        <taxon>Actinopterygii</taxon>
        <taxon>Neopterygii</taxon>
        <taxon>Teleostei</taxon>
        <taxon>Neoteleostei</taxon>
        <taxon>Acanthomorphata</taxon>
        <taxon>Carangaria</taxon>
        <taxon>Pleuronectiformes</taxon>
        <taxon>Pleuronectoidei</taxon>
        <taxon>Pleuronectidae</taxon>
        <taxon>Pleuronectes</taxon>
    </lineage>
</organism>
<sequence length="120" mass="13025">MASSRTVSPSLQLLTAPDSSQQPPGGAQQQEALSSRRRSAAGGAQHQEALSSSILPRAIVLVDSDRVEDAEGHWTRQTVLWILRQSQKGGLILLRQEACEVTYEDTNPVEMSPTSLSLRT</sequence>
<feature type="compositionally biased region" description="Polar residues" evidence="1">
    <location>
        <begin position="1"/>
        <end position="13"/>
    </location>
</feature>
<evidence type="ECO:0000313" key="3">
    <source>
        <dbReference type="Proteomes" id="UP001153269"/>
    </source>
</evidence>
<proteinExistence type="predicted"/>
<reference evidence="2" key="1">
    <citation type="submission" date="2020-03" db="EMBL/GenBank/DDBJ databases">
        <authorList>
            <person name="Weist P."/>
        </authorList>
    </citation>
    <scope>NUCLEOTIDE SEQUENCE</scope>
</reference>
<dbReference type="EMBL" id="CADEAL010000556">
    <property type="protein sequence ID" value="CAB1421949.1"/>
    <property type="molecule type" value="Genomic_DNA"/>
</dbReference>
<dbReference type="Proteomes" id="UP001153269">
    <property type="component" value="Unassembled WGS sequence"/>
</dbReference>
<evidence type="ECO:0000256" key="1">
    <source>
        <dbReference type="SAM" id="MobiDB-lite"/>
    </source>
</evidence>
<gene>
    <name evidence="2" type="ORF">PLEPLA_LOCUS9838</name>
</gene>